<dbReference type="Proteomes" id="UP000663832">
    <property type="component" value="Unassembled WGS sequence"/>
</dbReference>
<accession>A0A815Y7B5</accession>
<protein>
    <submittedName>
        <fullName evidence="1">Uncharacterized protein</fullName>
    </submittedName>
</protein>
<evidence type="ECO:0000313" key="2">
    <source>
        <dbReference type="EMBL" id="CAF1667255.1"/>
    </source>
</evidence>
<reference evidence="1" key="1">
    <citation type="submission" date="2021-02" db="EMBL/GenBank/DDBJ databases">
        <authorList>
            <person name="Nowell W R."/>
        </authorList>
    </citation>
    <scope>NUCLEOTIDE SEQUENCE</scope>
</reference>
<keyword evidence="3" id="KW-1185">Reference proteome</keyword>
<name>A0A815Y7B5_9BILA</name>
<dbReference type="EMBL" id="CAJNOM010005966">
    <property type="protein sequence ID" value="CAF1667255.1"/>
    <property type="molecule type" value="Genomic_DNA"/>
</dbReference>
<dbReference type="Proteomes" id="UP000663877">
    <property type="component" value="Unassembled WGS sequence"/>
</dbReference>
<dbReference type="AlphaFoldDB" id="A0A815Y7B5"/>
<evidence type="ECO:0000313" key="3">
    <source>
        <dbReference type="Proteomes" id="UP000663832"/>
    </source>
</evidence>
<evidence type="ECO:0000313" key="1">
    <source>
        <dbReference type="EMBL" id="CAF1567279.1"/>
    </source>
</evidence>
<comment type="caution">
    <text evidence="1">The sequence shown here is derived from an EMBL/GenBank/DDBJ whole genome shotgun (WGS) entry which is preliminary data.</text>
</comment>
<dbReference type="EMBL" id="CAJNOI010005559">
    <property type="protein sequence ID" value="CAF1567279.1"/>
    <property type="molecule type" value="Genomic_DNA"/>
</dbReference>
<gene>
    <name evidence="1" type="ORF">BJG266_LOCUS47434</name>
    <name evidence="2" type="ORF">QVE165_LOCUS64474</name>
</gene>
<organism evidence="1 4">
    <name type="scientific">Adineta steineri</name>
    <dbReference type="NCBI Taxonomy" id="433720"/>
    <lineage>
        <taxon>Eukaryota</taxon>
        <taxon>Metazoa</taxon>
        <taxon>Spiralia</taxon>
        <taxon>Gnathifera</taxon>
        <taxon>Rotifera</taxon>
        <taxon>Eurotatoria</taxon>
        <taxon>Bdelloidea</taxon>
        <taxon>Adinetida</taxon>
        <taxon>Adinetidae</taxon>
        <taxon>Adineta</taxon>
    </lineage>
</organism>
<evidence type="ECO:0000313" key="4">
    <source>
        <dbReference type="Proteomes" id="UP000663877"/>
    </source>
</evidence>
<proteinExistence type="predicted"/>
<sequence>MCKAYSINNDFDEDNSLDTSDEFIKRVLQAYEEKRGTKKTGKKTPASCVNPLTCGGTTGLKCVCPNTYCRDGGRTGRYCASSYW</sequence>